<dbReference type="InterPro" id="IPR001303">
    <property type="entry name" value="Aldolase_II/adducin_N"/>
</dbReference>
<evidence type="ECO:0000313" key="4">
    <source>
        <dbReference type="Proteomes" id="UP001385499"/>
    </source>
</evidence>
<evidence type="ECO:0000256" key="1">
    <source>
        <dbReference type="ARBA" id="ARBA00037961"/>
    </source>
</evidence>
<dbReference type="SUPFAM" id="SSF53639">
    <property type="entry name" value="AraD/HMP-PK domain-like"/>
    <property type="match status" value="1"/>
</dbReference>
<proteinExistence type="inferred from homology"/>
<comment type="caution">
    <text evidence="3">The sequence shown here is derived from an EMBL/GenBank/DDBJ whole genome shotgun (WGS) entry which is preliminary data.</text>
</comment>
<sequence>MGSDQPKERIELAAAYRLIAHQKMDDSIFTHISAKAPESEGQNAFLINPYGLRFDEVTASNLATVDIDGNILRDSHGAGINKAGFTIHSAVHAARPDLHCVLHTHTVAGVAISSMEEGILPLNQWALQFHNRIAFHDYEGIALDLAERERLVEDLGDRKVMVLRNHGLMTCGRTVGEAFGLMFNMERTCRAQLKIMSSGGTLRKIDPALAEKTAQQYENWDKQHSGNKSDPQWDAFQRLAIKHYPDLVN</sequence>
<protein>
    <submittedName>
        <fullName evidence="3">Class II aldolase/adducin family protein</fullName>
    </submittedName>
</protein>
<evidence type="ECO:0000259" key="2">
    <source>
        <dbReference type="SMART" id="SM01007"/>
    </source>
</evidence>
<dbReference type="EMBL" id="JBAKIA010000001">
    <property type="protein sequence ID" value="MEJ8472880.1"/>
    <property type="molecule type" value="Genomic_DNA"/>
</dbReference>
<feature type="domain" description="Class II aldolase/adducin N-terminal" evidence="2">
    <location>
        <begin position="10"/>
        <end position="193"/>
    </location>
</feature>
<keyword evidence="4" id="KW-1185">Reference proteome</keyword>
<dbReference type="InterPro" id="IPR051017">
    <property type="entry name" value="Aldolase-II_Adducin_sf"/>
</dbReference>
<dbReference type="Gene3D" id="3.40.225.10">
    <property type="entry name" value="Class II aldolase/adducin N-terminal domain"/>
    <property type="match status" value="1"/>
</dbReference>
<comment type="similarity">
    <text evidence="1">Belongs to the aldolase class II family.</text>
</comment>
<dbReference type="PANTHER" id="PTHR10672:SF3">
    <property type="entry name" value="PROTEIN HU-LI TAI SHAO"/>
    <property type="match status" value="1"/>
</dbReference>
<dbReference type="NCBIfam" id="NF005451">
    <property type="entry name" value="PRK07044.1"/>
    <property type="match status" value="1"/>
</dbReference>
<dbReference type="Proteomes" id="UP001385499">
    <property type="component" value="Unassembled WGS sequence"/>
</dbReference>
<dbReference type="InterPro" id="IPR036409">
    <property type="entry name" value="Aldolase_II/adducin_N_sf"/>
</dbReference>
<dbReference type="SMART" id="SM01007">
    <property type="entry name" value="Aldolase_II"/>
    <property type="match status" value="1"/>
</dbReference>
<accession>A0ABU8TFE7</accession>
<organism evidence="3 4">
    <name type="scientific">Roseibium algae</name>
    <dbReference type="NCBI Taxonomy" id="3123038"/>
    <lineage>
        <taxon>Bacteria</taxon>
        <taxon>Pseudomonadati</taxon>
        <taxon>Pseudomonadota</taxon>
        <taxon>Alphaproteobacteria</taxon>
        <taxon>Hyphomicrobiales</taxon>
        <taxon>Stappiaceae</taxon>
        <taxon>Roseibium</taxon>
    </lineage>
</organism>
<dbReference type="PANTHER" id="PTHR10672">
    <property type="entry name" value="ADDUCIN"/>
    <property type="match status" value="1"/>
</dbReference>
<evidence type="ECO:0000313" key="3">
    <source>
        <dbReference type="EMBL" id="MEJ8472880.1"/>
    </source>
</evidence>
<dbReference type="RefSeq" id="WP_340272372.1">
    <property type="nucleotide sequence ID" value="NZ_JBAKIA010000001.1"/>
</dbReference>
<dbReference type="Pfam" id="PF00596">
    <property type="entry name" value="Aldolase_II"/>
    <property type="match status" value="1"/>
</dbReference>
<reference evidence="3 4" key="1">
    <citation type="submission" date="2024-02" db="EMBL/GenBank/DDBJ databases">
        <title>Roseibium algae sp. nov., isolated from marine alga (Grateloupia sp.), showing potential in myo-inositol conversion.</title>
        <authorList>
            <person name="Wang Y."/>
        </authorList>
    </citation>
    <scope>NUCLEOTIDE SEQUENCE [LARGE SCALE GENOMIC DNA]</scope>
    <source>
        <strain evidence="3 4">H3510</strain>
    </source>
</reference>
<gene>
    <name evidence="3" type="ORF">V6575_02165</name>
</gene>
<name>A0ABU8TFE7_9HYPH</name>